<proteinExistence type="predicted"/>
<organism evidence="2 3">
    <name type="scientific">Pyrobaculum aerophilum</name>
    <dbReference type="NCBI Taxonomy" id="13773"/>
    <lineage>
        <taxon>Archaea</taxon>
        <taxon>Thermoproteota</taxon>
        <taxon>Thermoprotei</taxon>
        <taxon>Thermoproteales</taxon>
        <taxon>Thermoproteaceae</taxon>
        <taxon>Pyrobaculum</taxon>
    </lineage>
</organism>
<sequence length="164" mass="18531">MKFKKRLLTCLEFYWAKRLYVIYLAAFFTAYITDSLRLSAGFKESVLSLWFVPALASGIIARRFVRKVANEKEAALALMQFIAERPYFCTVAELTTRAIAIFAASIGAAAAASIWLKDSYVSIAIALTLFAVAYARLTGRELKKMVEEFQLAEKLREAHEEIKI</sequence>
<comment type="caution">
    <text evidence="2">The sequence shown here is derived from an EMBL/GenBank/DDBJ whole genome shotgun (WGS) entry which is preliminary data.</text>
</comment>
<evidence type="ECO:0000313" key="3">
    <source>
        <dbReference type="Proteomes" id="UP000651120"/>
    </source>
</evidence>
<dbReference type="RefSeq" id="WP_011009248.1">
    <property type="nucleotide sequence ID" value="NZ_DUJP01000030.1"/>
</dbReference>
<dbReference type="Proteomes" id="UP000651120">
    <property type="component" value="Unassembled WGS sequence"/>
</dbReference>
<keyword evidence="1" id="KW-0472">Membrane</keyword>
<name>A0A832ST13_9CREN</name>
<gene>
    <name evidence="2" type="ORF">HA333_09280</name>
</gene>
<feature type="transmembrane region" description="Helical" evidence="1">
    <location>
        <begin position="86"/>
        <end position="114"/>
    </location>
</feature>
<dbReference type="OMA" id="AMYIVAT"/>
<evidence type="ECO:0000313" key="2">
    <source>
        <dbReference type="EMBL" id="HII47610.1"/>
    </source>
</evidence>
<keyword evidence="1" id="KW-0812">Transmembrane</keyword>
<dbReference type="EMBL" id="DUJP01000030">
    <property type="protein sequence ID" value="HII47610.1"/>
    <property type="molecule type" value="Genomic_DNA"/>
</dbReference>
<keyword evidence="1" id="KW-1133">Transmembrane helix</keyword>
<accession>A0A832ST13</accession>
<dbReference type="AlphaFoldDB" id="A0A832ST13"/>
<dbReference type="GeneID" id="1463964"/>
<feature type="transmembrane region" description="Helical" evidence="1">
    <location>
        <begin position="20"/>
        <end position="40"/>
    </location>
</feature>
<reference evidence="2" key="1">
    <citation type="journal article" date="2020" name="bioRxiv">
        <title>A rank-normalized archaeal taxonomy based on genome phylogeny resolves widespread incomplete and uneven classifications.</title>
        <authorList>
            <person name="Rinke C."/>
            <person name="Chuvochina M."/>
            <person name="Mussig A.J."/>
            <person name="Chaumeil P.-A."/>
            <person name="Waite D.W."/>
            <person name="Whitman W.B."/>
            <person name="Parks D.H."/>
            <person name="Hugenholtz P."/>
        </authorList>
    </citation>
    <scope>NUCLEOTIDE SEQUENCE</scope>
    <source>
        <strain evidence="2">UBA8839</strain>
    </source>
</reference>
<evidence type="ECO:0000256" key="1">
    <source>
        <dbReference type="SAM" id="Phobius"/>
    </source>
</evidence>
<protein>
    <submittedName>
        <fullName evidence="2">Uncharacterized protein</fullName>
    </submittedName>
</protein>
<feature type="transmembrane region" description="Helical" evidence="1">
    <location>
        <begin position="46"/>
        <end position="65"/>
    </location>
</feature>
<feature type="transmembrane region" description="Helical" evidence="1">
    <location>
        <begin position="120"/>
        <end position="137"/>
    </location>
</feature>